<evidence type="ECO:0000313" key="12">
    <source>
        <dbReference type="EMBL" id="ASU23729.1"/>
    </source>
</evidence>
<dbReference type="Proteomes" id="UP000215148">
    <property type="component" value="Chromosome 2"/>
</dbReference>
<keyword evidence="8 10" id="KW-1133">Transmembrane helix</keyword>
<feature type="transmembrane region" description="Helical" evidence="10">
    <location>
        <begin position="83"/>
        <end position="101"/>
    </location>
</feature>
<evidence type="ECO:0000256" key="8">
    <source>
        <dbReference type="ARBA" id="ARBA00022989"/>
    </source>
</evidence>
<evidence type="ECO:0000256" key="1">
    <source>
        <dbReference type="ARBA" id="ARBA00003159"/>
    </source>
</evidence>
<evidence type="ECO:0000256" key="10">
    <source>
        <dbReference type="RuleBase" id="RU363032"/>
    </source>
</evidence>
<evidence type="ECO:0000313" key="13">
    <source>
        <dbReference type="Proteomes" id="UP000215148"/>
    </source>
</evidence>
<dbReference type="PROSITE" id="PS50928">
    <property type="entry name" value="ABC_TM1"/>
    <property type="match status" value="1"/>
</dbReference>
<keyword evidence="9 10" id="KW-0472">Membrane</keyword>
<proteinExistence type="inferred from homology"/>
<feature type="transmembrane region" description="Helical" evidence="10">
    <location>
        <begin position="221"/>
        <end position="243"/>
    </location>
</feature>
<dbReference type="EMBL" id="CP022742">
    <property type="protein sequence ID" value="ASU23729.1"/>
    <property type="molecule type" value="Genomic_DNA"/>
</dbReference>
<evidence type="ECO:0000256" key="9">
    <source>
        <dbReference type="ARBA" id="ARBA00023136"/>
    </source>
</evidence>
<evidence type="ECO:0000259" key="11">
    <source>
        <dbReference type="PROSITE" id="PS50928"/>
    </source>
</evidence>
<dbReference type="NCBIfam" id="TIGR01726">
    <property type="entry name" value="HEQRo_perm_3TM"/>
    <property type="match status" value="1"/>
</dbReference>
<dbReference type="Pfam" id="PF00528">
    <property type="entry name" value="BPD_transp_1"/>
    <property type="match status" value="1"/>
</dbReference>
<keyword evidence="6 10" id="KW-0812">Transmembrane</keyword>
<gene>
    <name evidence="12" type="ORF">CCZ37_14120</name>
</gene>
<dbReference type="GO" id="GO:0006865">
    <property type="term" value="P:amino acid transport"/>
    <property type="evidence" value="ECO:0007669"/>
    <property type="project" value="UniProtKB-KW"/>
</dbReference>
<keyword evidence="13" id="KW-1185">Reference proteome</keyword>
<sequence length="310" mass="34899">MNRTKTVLYEKRSLKPWLRLSLNKLDYALLVALLGFVIWLTHRAELGVNYNWRWQEAFALIFTPTSNGDIPYFFQGLVATLRLSVWAMVLALVLGTLLGVARHSQFSWFRIPANAFVQLVRNIPPLVFVFIFYFFVSNQVIPLLGLENLLREHHDPTNAIQHWLFGPSHLWENLFSGIVCIGMLSSAYIAEVVRSGLAGIAQGQWEAAHSLGLSRWVKYRYVIAPQVLAAITPALAGQAISLVKDSSIVSLISIQEMTFVGTEIANSSGLIFEIWLLVGGAYLGLCLSLSLLFRRLELRSLRHLSLHHSN</sequence>
<reference evidence="12 13" key="1">
    <citation type="submission" date="2017-08" db="EMBL/GenBank/DDBJ databases">
        <title>The Vibrio qinghaiensis sp.-Q67 is a luminous bacteria isolated firstly from Qinghai lake, Qinghai province, China, which has been proved to be very sensitive to detect environmental and food pollutants. Therefore, complete genome analysis of V. qinghaiensis sp.-Q67 highlights the potential application of this strain on detection of hazards in the contaminated environments.</title>
        <authorList>
            <person name="Gong L."/>
        </authorList>
    </citation>
    <scope>NUCLEOTIDE SEQUENCE [LARGE SCALE GENOMIC DNA]</scope>
    <source>
        <strain evidence="12 13">Q67</strain>
    </source>
</reference>
<dbReference type="InterPro" id="IPR035906">
    <property type="entry name" value="MetI-like_sf"/>
</dbReference>
<dbReference type="PANTHER" id="PTHR30614:SF20">
    <property type="entry name" value="GLUTAMINE TRANSPORT SYSTEM PERMEASE PROTEIN GLNP"/>
    <property type="match status" value="1"/>
</dbReference>
<dbReference type="InterPro" id="IPR010065">
    <property type="entry name" value="AA_ABC_transptr_permease_3TM"/>
</dbReference>
<evidence type="ECO:0000256" key="4">
    <source>
        <dbReference type="ARBA" id="ARBA00022448"/>
    </source>
</evidence>
<evidence type="ECO:0000256" key="5">
    <source>
        <dbReference type="ARBA" id="ARBA00022475"/>
    </source>
</evidence>
<dbReference type="Gene3D" id="1.10.3720.10">
    <property type="entry name" value="MetI-like"/>
    <property type="match status" value="1"/>
</dbReference>
<dbReference type="InterPro" id="IPR043429">
    <property type="entry name" value="ArtM/GltK/GlnP/TcyL/YhdX-like"/>
</dbReference>
<dbReference type="PANTHER" id="PTHR30614">
    <property type="entry name" value="MEMBRANE COMPONENT OF AMINO ACID ABC TRANSPORTER"/>
    <property type="match status" value="1"/>
</dbReference>
<dbReference type="GO" id="GO:0043190">
    <property type="term" value="C:ATP-binding cassette (ABC) transporter complex"/>
    <property type="evidence" value="ECO:0007669"/>
    <property type="project" value="InterPro"/>
</dbReference>
<dbReference type="InterPro" id="IPR000515">
    <property type="entry name" value="MetI-like"/>
</dbReference>
<evidence type="ECO:0000256" key="7">
    <source>
        <dbReference type="ARBA" id="ARBA00022970"/>
    </source>
</evidence>
<keyword evidence="4 10" id="KW-0813">Transport</keyword>
<comment type="function">
    <text evidence="1">Part of the binding-protein-dependent transport system for glutamine; probably responsible for the translocation of the substrate across the membrane.</text>
</comment>
<dbReference type="AlphaFoldDB" id="A0A223N1V7"/>
<dbReference type="GO" id="GO:0022857">
    <property type="term" value="F:transmembrane transporter activity"/>
    <property type="evidence" value="ECO:0007669"/>
    <property type="project" value="InterPro"/>
</dbReference>
<comment type="subcellular location">
    <subcellularLocation>
        <location evidence="2">Cell inner membrane</location>
        <topology evidence="2">Multi-pass membrane protein</topology>
    </subcellularLocation>
    <subcellularLocation>
        <location evidence="10">Cell membrane</location>
        <topology evidence="10">Multi-pass membrane protein</topology>
    </subcellularLocation>
</comment>
<accession>A0A223N1V7</accession>
<comment type="similarity">
    <text evidence="3">Belongs to the binding-protein-dependent transport system permease family. HisMQ subfamily.</text>
</comment>
<feature type="domain" description="ABC transmembrane type-1" evidence="11">
    <location>
        <begin position="77"/>
        <end position="293"/>
    </location>
</feature>
<dbReference type="CDD" id="cd06261">
    <property type="entry name" value="TM_PBP2"/>
    <property type="match status" value="1"/>
</dbReference>
<feature type="transmembrane region" description="Helical" evidence="10">
    <location>
        <begin position="274"/>
        <end position="293"/>
    </location>
</feature>
<feature type="transmembrane region" description="Helical" evidence="10">
    <location>
        <begin position="122"/>
        <end position="141"/>
    </location>
</feature>
<evidence type="ECO:0000256" key="6">
    <source>
        <dbReference type="ARBA" id="ARBA00022692"/>
    </source>
</evidence>
<feature type="transmembrane region" description="Helical" evidence="10">
    <location>
        <begin position="174"/>
        <end position="193"/>
    </location>
</feature>
<evidence type="ECO:0000256" key="3">
    <source>
        <dbReference type="ARBA" id="ARBA00010072"/>
    </source>
</evidence>
<evidence type="ECO:0000256" key="2">
    <source>
        <dbReference type="ARBA" id="ARBA00004429"/>
    </source>
</evidence>
<dbReference type="SUPFAM" id="SSF161098">
    <property type="entry name" value="MetI-like"/>
    <property type="match status" value="1"/>
</dbReference>
<keyword evidence="7" id="KW-0029">Amino-acid transport</keyword>
<organism evidence="12 13">
    <name type="scientific">Vibrio qinghaiensis</name>
    <dbReference type="NCBI Taxonomy" id="2025808"/>
    <lineage>
        <taxon>Bacteria</taxon>
        <taxon>Pseudomonadati</taxon>
        <taxon>Pseudomonadota</taxon>
        <taxon>Gammaproteobacteria</taxon>
        <taxon>Vibrionales</taxon>
        <taxon>Vibrionaceae</taxon>
        <taxon>Vibrio</taxon>
    </lineage>
</organism>
<protein>
    <submittedName>
        <fullName evidence="12">Amino acid ABC transporter permease</fullName>
    </submittedName>
</protein>
<name>A0A223N1V7_9VIBR</name>
<keyword evidence="5" id="KW-1003">Cell membrane</keyword>
<dbReference type="KEGG" id="vqi:CCZ37_14120"/>
<feature type="transmembrane region" description="Helical" evidence="10">
    <location>
        <begin position="21"/>
        <end position="42"/>
    </location>
</feature>